<dbReference type="SUPFAM" id="SSF55729">
    <property type="entry name" value="Acyl-CoA N-acyltransferases (Nat)"/>
    <property type="match status" value="1"/>
</dbReference>
<comment type="pathway">
    <text evidence="1">Lipid metabolism.</text>
</comment>
<evidence type="ECO:0000256" key="5">
    <source>
        <dbReference type="ARBA" id="ARBA00023315"/>
    </source>
</evidence>
<dbReference type="InterPro" id="IPR052351">
    <property type="entry name" value="Ornithine_N-alpha-AT"/>
</dbReference>
<evidence type="ECO:0000313" key="12">
    <source>
        <dbReference type="Proteomes" id="UP001330434"/>
    </source>
</evidence>
<keyword evidence="4" id="KW-0443">Lipid metabolism</keyword>
<evidence type="ECO:0000256" key="2">
    <source>
        <dbReference type="ARBA" id="ARBA00022516"/>
    </source>
</evidence>
<dbReference type="InterPro" id="IPR016181">
    <property type="entry name" value="Acyl_CoA_acyltransferase"/>
</dbReference>
<reference evidence="11 12" key="1">
    <citation type="journal article" date="2024" name="Environ. Microbiol.">
        <title>Novel evolutionary insights on the interactions of the Holosporales (Alphaproteobacteria) with eukaryotic hosts from comparative genomics.</title>
        <authorList>
            <person name="Giovannini M."/>
            <person name="Petroni G."/>
            <person name="Castelli M."/>
        </authorList>
    </citation>
    <scope>NUCLEOTIDE SEQUENCE [LARGE SCALE GENOMIC DNA]</scope>
    <source>
        <strain evidence="11 12">US_Bl 15I1</strain>
    </source>
</reference>
<comment type="function">
    <text evidence="9">Catalyzes the first step in the biosynthesis of ornithine lipids, which are phosphorus-free membrane lipids. Catalyzes the 3-hydroxyacyl-acyl carrier protein-dependent acylation of ornithine to form lyso-ornithine lipid (LOL).</text>
</comment>
<dbReference type="Proteomes" id="UP001330434">
    <property type="component" value="Chromosome"/>
</dbReference>
<keyword evidence="5" id="KW-0012">Acyltransferase</keyword>
<comment type="similarity">
    <text evidence="6">Belongs to the acetyltransferase family. OlsB subfamily.</text>
</comment>
<evidence type="ECO:0000256" key="9">
    <source>
        <dbReference type="ARBA" id="ARBA00045724"/>
    </source>
</evidence>
<evidence type="ECO:0000256" key="8">
    <source>
        <dbReference type="ARBA" id="ARBA00039866"/>
    </source>
</evidence>
<dbReference type="Gene3D" id="3.40.630.30">
    <property type="match status" value="1"/>
</dbReference>
<keyword evidence="2" id="KW-0444">Lipid biosynthesis</keyword>
<name>A0ABZ2C4J2_9PROT</name>
<proteinExistence type="inferred from homology"/>
<evidence type="ECO:0000256" key="7">
    <source>
        <dbReference type="ARBA" id="ARBA00039058"/>
    </source>
</evidence>
<dbReference type="EC" id="2.3.2.30" evidence="7"/>
<evidence type="ECO:0000256" key="4">
    <source>
        <dbReference type="ARBA" id="ARBA00023098"/>
    </source>
</evidence>
<evidence type="ECO:0000256" key="1">
    <source>
        <dbReference type="ARBA" id="ARBA00005189"/>
    </source>
</evidence>
<dbReference type="RefSeq" id="WP_331255438.1">
    <property type="nucleotide sequence ID" value="NZ_JAVHWZ010000001.1"/>
</dbReference>
<gene>
    <name evidence="11" type="ORF">Bealeia1_00765</name>
</gene>
<keyword evidence="12" id="KW-1185">Reference proteome</keyword>
<protein>
    <recommendedName>
        <fullName evidence="8">L-ornithine N(alpha)-acyltransferase</fullName>
        <ecNumber evidence="7">2.3.2.30</ecNumber>
    </recommendedName>
</protein>
<evidence type="ECO:0000313" key="11">
    <source>
        <dbReference type="EMBL" id="WVX66586.1"/>
    </source>
</evidence>
<sequence length="275" mass="31302">MALSQMNSPSAFAMPEALPELRSGHLEVRLAQSQAEIEASQALRYQVFYEECGAHPSDQVASLKRDFDGVDSFCDHLLVIDHSRGPNAIVGTYRFMRREAASRYGTYYTAAEFEIDKLISQPGEVMELGRSCVHKDYRTRPVMQLLWRGIGAYIITHNVALCFGCASFRGTQIEKYREAMAYLYHYHLAPEDFRARPLPSLYQEMNTIPKENVDKKKAMHQLPPLIKGYLRLGGFVGDGAIVDPQFNTVDVCIIVKRELMTERYSNRYTTDLEIA</sequence>
<dbReference type="Pfam" id="PF13444">
    <property type="entry name" value="Acetyltransf_5"/>
    <property type="match status" value="1"/>
</dbReference>
<dbReference type="EMBL" id="CP133270">
    <property type="protein sequence ID" value="WVX66586.1"/>
    <property type="molecule type" value="Genomic_DNA"/>
</dbReference>
<evidence type="ECO:0000256" key="10">
    <source>
        <dbReference type="ARBA" id="ARBA00047785"/>
    </source>
</evidence>
<evidence type="ECO:0000256" key="3">
    <source>
        <dbReference type="ARBA" id="ARBA00022679"/>
    </source>
</evidence>
<organism evidence="11 12">
    <name type="scientific">Candidatus Bealeia paramacronuclearis</name>
    <dbReference type="NCBI Taxonomy" id="1921001"/>
    <lineage>
        <taxon>Bacteria</taxon>
        <taxon>Pseudomonadati</taxon>
        <taxon>Pseudomonadota</taxon>
        <taxon>Alphaproteobacteria</taxon>
        <taxon>Holosporales</taxon>
        <taxon>Holosporaceae</taxon>
        <taxon>Candidatus Bealeia</taxon>
    </lineage>
</organism>
<dbReference type="PANTHER" id="PTHR37323">
    <property type="entry name" value="GCN5-RELATED N-ACETYLTRANSFERASE"/>
    <property type="match status" value="1"/>
</dbReference>
<dbReference type="PANTHER" id="PTHR37323:SF1">
    <property type="entry name" value="L-ORNITHINE N(ALPHA)-ACYLTRANSFERASE"/>
    <property type="match status" value="1"/>
</dbReference>
<comment type="catalytic activity">
    <reaction evidence="10">
        <text>a (3R)-hydroxyacyl-[ACP] + L-ornithine = a lyso-ornithine lipid + holo-[ACP] + H(+)</text>
        <dbReference type="Rhea" id="RHEA:20633"/>
        <dbReference type="Rhea" id="RHEA-COMP:9685"/>
        <dbReference type="Rhea" id="RHEA-COMP:9945"/>
        <dbReference type="ChEBI" id="CHEBI:15378"/>
        <dbReference type="ChEBI" id="CHEBI:46911"/>
        <dbReference type="ChEBI" id="CHEBI:64479"/>
        <dbReference type="ChEBI" id="CHEBI:78827"/>
        <dbReference type="ChEBI" id="CHEBI:138482"/>
        <dbReference type="EC" id="2.3.2.30"/>
    </reaction>
    <physiologicalReaction direction="left-to-right" evidence="10">
        <dbReference type="Rhea" id="RHEA:20634"/>
    </physiologicalReaction>
</comment>
<evidence type="ECO:0000256" key="6">
    <source>
        <dbReference type="ARBA" id="ARBA00038095"/>
    </source>
</evidence>
<accession>A0ABZ2C4J2</accession>
<keyword evidence="3" id="KW-0808">Transferase</keyword>